<dbReference type="InterPro" id="IPR004827">
    <property type="entry name" value="bZIP"/>
</dbReference>
<reference evidence="7 8" key="1">
    <citation type="submission" date="2014-12" db="EMBL/GenBank/DDBJ databases">
        <authorList>
            <person name="Neuveglise Cecile"/>
        </authorList>
    </citation>
    <scope>NUCLEOTIDE SEQUENCE [LARGE SCALE GENOMIC DNA]</scope>
    <source>
        <strain evidence="7 8">CBS 12615</strain>
    </source>
</reference>
<keyword evidence="3" id="KW-0804">Transcription</keyword>
<feature type="compositionally biased region" description="Basic and acidic residues" evidence="5">
    <location>
        <begin position="52"/>
        <end position="69"/>
    </location>
</feature>
<feature type="compositionally biased region" description="Polar residues" evidence="5">
    <location>
        <begin position="9"/>
        <end position="25"/>
    </location>
</feature>
<dbReference type="GeneID" id="34683792"/>
<dbReference type="InterPro" id="IPR018287">
    <property type="entry name" value="Hap4_TF_heteromerisation"/>
</dbReference>
<gene>
    <name evidence="7" type="ORF">LALA0_S01e10088g</name>
</gene>
<keyword evidence="8" id="KW-1185">Reference proteome</keyword>
<dbReference type="SUPFAM" id="SSF57959">
    <property type="entry name" value="Leucine zipper domain"/>
    <property type="match status" value="1"/>
</dbReference>
<dbReference type="InterPro" id="IPR050936">
    <property type="entry name" value="AP-1-like"/>
</dbReference>
<evidence type="ECO:0000313" key="8">
    <source>
        <dbReference type="Proteomes" id="UP000054304"/>
    </source>
</evidence>
<dbReference type="Gene3D" id="1.20.5.170">
    <property type="match status" value="1"/>
</dbReference>
<evidence type="ECO:0000256" key="3">
    <source>
        <dbReference type="ARBA" id="ARBA00023163"/>
    </source>
</evidence>
<dbReference type="GO" id="GO:0090575">
    <property type="term" value="C:RNA polymerase II transcription regulator complex"/>
    <property type="evidence" value="ECO:0007669"/>
    <property type="project" value="TreeGrafter"/>
</dbReference>
<accession>A0A0C7N4J8</accession>
<feature type="domain" description="BZIP" evidence="6">
    <location>
        <begin position="54"/>
        <end position="68"/>
    </location>
</feature>
<dbReference type="GO" id="GO:0001228">
    <property type="term" value="F:DNA-binding transcription activator activity, RNA polymerase II-specific"/>
    <property type="evidence" value="ECO:0007669"/>
    <property type="project" value="TreeGrafter"/>
</dbReference>
<evidence type="ECO:0000256" key="5">
    <source>
        <dbReference type="SAM" id="MobiDB-lite"/>
    </source>
</evidence>
<sequence>MASIERASPNLSKTTSSGLIRTSKTWVLPPRTRPGRRPKTSWQEEEVGPAESSKKTRNRDAQRAFRERQSKQLEKLDQEVMKWREKCAFYKQEMTKYAEQVKRMEQEIQELKSKGSRRENLVEKCDLCTHDLCICRDAELDAIIAALTPSLRDKIDTFKPMQAVALPQSLQAPARKRRKLKPQEESETVQVPNHSAAVVSESLAFQVDNEGCGFCSESSACLCKDDLIPQSNCLSTHKRLLKPTGM</sequence>
<dbReference type="AlphaFoldDB" id="A0A0C7N4J8"/>
<dbReference type="Proteomes" id="UP000054304">
    <property type="component" value="Unassembled WGS sequence"/>
</dbReference>
<dbReference type="PROSITE" id="PS00036">
    <property type="entry name" value="BZIP_BASIC"/>
    <property type="match status" value="1"/>
</dbReference>
<name>A0A0C7N4J8_9SACH</name>
<dbReference type="Pfam" id="PF10297">
    <property type="entry name" value="Hap4_Hap_bind"/>
    <property type="match status" value="1"/>
</dbReference>
<organism evidence="7 8">
    <name type="scientific">Lachancea lanzarotensis</name>
    <dbReference type="NCBI Taxonomy" id="1245769"/>
    <lineage>
        <taxon>Eukaryota</taxon>
        <taxon>Fungi</taxon>
        <taxon>Dikarya</taxon>
        <taxon>Ascomycota</taxon>
        <taxon>Saccharomycotina</taxon>
        <taxon>Saccharomycetes</taxon>
        <taxon>Saccharomycetales</taxon>
        <taxon>Saccharomycetaceae</taxon>
        <taxon>Lachancea</taxon>
    </lineage>
</organism>
<evidence type="ECO:0000313" key="7">
    <source>
        <dbReference type="EMBL" id="CEP60406.1"/>
    </source>
</evidence>
<keyword evidence="4" id="KW-0539">Nucleus</keyword>
<keyword evidence="2" id="KW-0805">Transcription regulation</keyword>
<dbReference type="RefSeq" id="XP_022626650.1">
    <property type="nucleotide sequence ID" value="XM_022774566.1"/>
</dbReference>
<dbReference type="EMBL" id="LN736360">
    <property type="protein sequence ID" value="CEP60406.1"/>
    <property type="molecule type" value="Genomic_DNA"/>
</dbReference>
<proteinExistence type="predicted"/>
<comment type="subcellular location">
    <subcellularLocation>
        <location evidence="1">Nucleus</location>
    </subcellularLocation>
</comment>
<dbReference type="GO" id="GO:0000976">
    <property type="term" value="F:transcription cis-regulatory region binding"/>
    <property type="evidence" value="ECO:0007669"/>
    <property type="project" value="InterPro"/>
</dbReference>
<feature type="region of interest" description="Disordered" evidence="5">
    <location>
        <begin position="1"/>
        <end position="69"/>
    </location>
</feature>
<evidence type="ECO:0000256" key="1">
    <source>
        <dbReference type="ARBA" id="ARBA00004123"/>
    </source>
</evidence>
<dbReference type="CDD" id="cd14688">
    <property type="entry name" value="bZIP_YAP"/>
    <property type="match status" value="1"/>
</dbReference>
<dbReference type="STRING" id="1245769.A0A0C7N4J8"/>
<evidence type="ECO:0000259" key="6">
    <source>
        <dbReference type="PROSITE" id="PS00036"/>
    </source>
</evidence>
<dbReference type="InterPro" id="IPR046347">
    <property type="entry name" value="bZIP_sf"/>
</dbReference>
<dbReference type="PANTHER" id="PTHR40621">
    <property type="entry name" value="TRANSCRIPTION FACTOR KAPC-RELATED"/>
    <property type="match status" value="1"/>
</dbReference>
<protein>
    <submittedName>
        <fullName evidence="7">LALA0S01e10088g1_1</fullName>
    </submittedName>
</protein>
<dbReference type="PANTHER" id="PTHR40621:SF6">
    <property type="entry name" value="AP-1-LIKE TRANSCRIPTION FACTOR YAP1-RELATED"/>
    <property type="match status" value="1"/>
</dbReference>
<dbReference type="OrthoDB" id="2285533at2759"/>
<dbReference type="HOGENOM" id="CLU_1065852_0_0_1"/>
<evidence type="ECO:0000256" key="2">
    <source>
        <dbReference type="ARBA" id="ARBA00023015"/>
    </source>
</evidence>
<evidence type="ECO:0000256" key="4">
    <source>
        <dbReference type="ARBA" id="ARBA00023242"/>
    </source>
</evidence>